<dbReference type="RefSeq" id="WP_409628855.1">
    <property type="nucleotide sequence ID" value="NZ_JBEEEN010000009.1"/>
</dbReference>
<comment type="caution">
    <text evidence="2">The sequence shown here is derived from an EMBL/GenBank/DDBJ whole genome shotgun (WGS) entry which is preliminary data.</text>
</comment>
<dbReference type="Proteomes" id="UP001268651">
    <property type="component" value="Unassembled WGS sequence"/>
</dbReference>
<reference evidence="2 3" key="1">
    <citation type="submission" date="2023-10" db="EMBL/GenBank/DDBJ databases">
        <title>Marimonas sp. nov. isolated from tidal mud flat.</title>
        <authorList>
            <person name="Jaincy N.J."/>
            <person name="Srinivasan S."/>
            <person name="Lee S.-S."/>
        </authorList>
    </citation>
    <scope>NUCLEOTIDE SEQUENCE [LARGE SCALE GENOMIC DNA]</scope>
    <source>
        <strain evidence="2 3">MJ-SS3</strain>
    </source>
</reference>
<evidence type="ECO:0008006" key="4">
    <source>
        <dbReference type="Google" id="ProtNLM"/>
    </source>
</evidence>
<gene>
    <name evidence="2" type="ORF">RXV94_13350</name>
</gene>
<feature type="transmembrane region" description="Helical" evidence="1">
    <location>
        <begin position="28"/>
        <end position="46"/>
    </location>
</feature>
<proteinExistence type="predicted"/>
<sequence length="66" mass="7540">MNIRINYLLIIMGGIVAIYAQHDEQQNQYILIGGVVLLMVGIYRLARTIPSKKEKEEHQNNDLDNG</sequence>
<accession>A0ABU3U9U9</accession>
<organism evidence="2 3">
    <name type="scientific">Gilvirhabdus luticola</name>
    <dbReference type="NCBI Taxonomy" id="3079858"/>
    <lineage>
        <taxon>Bacteria</taxon>
        <taxon>Pseudomonadati</taxon>
        <taxon>Bacteroidota</taxon>
        <taxon>Flavobacteriia</taxon>
        <taxon>Flavobacteriales</taxon>
        <taxon>Flavobacteriaceae</taxon>
        <taxon>Gilvirhabdus</taxon>
    </lineage>
</organism>
<dbReference type="EMBL" id="JAWHTF010000009">
    <property type="protein sequence ID" value="MDU8887151.1"/>
    <property type="molecule type" value="Genomic_DNA"/>
</dbReference>
<evidence type="ECO:0000313" key="3">
    <source>
        <dbReference type="Proteomes" id="UP001268651"/>
    </source>
</evidence>
<feature type="transmembrane region" description="Helical" evidence="1">
    <location>
        <begin position="5"/>
        <end position="22"/>
    </location>
</feature>
<keyword evidence="3" id="KW-1185">Reference proteome</keyword>
<evidence type="ECO:0000313" key="2">
    <source>
        <dbReference type="EMBL" id="MDU8887151.1"/>
    </source>
</evidence>
<keyword evidence="1" id="KW-1133">Transmembrane helix</keyword>
<protein>
    <recommendedName>
        <fullName evidence="4">LPXTG cell wall anchor domain-containing protein</fullName>
    </recommendedName>
</protein>
<keyword evidence="1" id="KW-0472">Membrane</keyword>
<name>A0ABU3U9U9_9FLAO</name>
<keyword evidence="1" id="KW-0812">Transmembrane</keyword>
<evidence type="ECO:0000256" key="1">
    <source>
        <dbReference type="SAM" id="Phobius"/>
    </source>
</evidence>